<feature type="compositionally biased region" description="Polar residues" evidence="1">
    <location>
        <begin position="162"/>
        <end position="171"/>
    </location>
</feature>
<feature type="region of interest" description="Disordered" evidence="1">
    <location>
        <begin position="125"/>
        <end position="174"/>
    </location>
</feature>
<proteinExistence type="predicted"/>
<accession>A0A2H3DQ70</accession>
<name>A0A2H3DQ70_ARMGA</name>
<dbReference type="AlphaFoldDB" id="A0A2H3DQ70"/>
<gene>
    <name evidence="2" type="ORF">ARMGADRAFT_1077535</name>
</gene>
<dbReference type="Proteomes" id="UP000217790">
    <property type="component" value="Unassembled WGS sequence"/>
</dbReference>
<feature type="region of interest" description="Disordered" evidence="1">
    <location>
        <begin position="311"/>
        <end position="352"/>
    </location>
</feature>
<dbReference type="InParanoid" id="A0A2H3DQ70"/>
<reference evidence="3" key="1">
    <citation type="journal article" date="2017" name="Nat. Ecol. Evol.">
        <title>Genome expansion and lineage-specific genetic innovations in the forest pathogenic fungi Armillaria.</title>
        <authorList>
            <person name="Sipos G."/>
            <person name="Prasanna A.N."/>
            <person name="Walter M.C."/>
            <person name="O'Connor E."/>
            <person name="Balint B."/>
            <person name="Krizsan K."/>
            <person name="Kiss B."/>
            <person name="Hess J."/>
            <person name="Varga T."/>
            <person name="Slot J."/>
            <person name="Riley R."/>
            <person name="Boka B."/>
            <person name="Rigling D."/>
            <person name="Barry K."/>
            <person name="Lee J."/>
            <person name="Mihaltcheva S."/>
            <person name="LaButti K."/>
            <person name="Lipzen A."/>
            <person name="Waldron R."/>
            <person name="Moloney N.M."/>
            <person name="Sperisen C."/>
            <person name="Kredics L."/>
            <person name="Vagvoelgyi C."/>
            <person name="Patrignani A."/>
            <person name="Fitzpatrick D."/>
            <person name="Nagy I."/>
            <person name="Doyle S."/>
            <person name="Anderson J.B."/>
            <person name="Grigoriev I.V."/>
            <person name="Gueldener U."/>
            <person name="Muensterkoetter M."/>
            <person name="Nagy L.G."/>
        </authorList>
    </citation>
    <scope>NUCLEOTIDE SEQUENCE [LARGE SCALE GENOMIC DNA]</scope>
    <source>
        <strain evidence="3">Ar21-2</strain>
    </source>
</reference>
<feature type="compositionally biased region" description="Basic and acidic residues" evidence="1">
    <location>
        <begin position="503"/>
        <end position="521"/>
    </location>
</feature>
<dbReference type="STRING" id="47427.A0A2H3DQ70"/>
<feature type="compositionally biased region" description="Acidic residues" evidence="1">
    <location>
        <begin position="384"/>
        <end position="399"/>
    </location>
</feature>
<feature type="compositionally biased region" description="Low complexity" evidence="1">
    <location>
        <begin position="287"/>
        <end position="297"/>
    </location>
</feature>
<protein>
    <submittedName>
        <fullName evidence="2">Uncharacterized protein</fullName>
    </submittedName>
</protein>
<feature type="compositionally biased region" description="Acidic residues" evidence="1">
    <location>
        <begin position="720"/>
        <end position="741"/>
    </location>
</feature>
<dbReference type="OMA" id="DWISEVY"/>
<feature type="region of interest" description="Disordered" evidence="1">
    <location>
        <begin position="720"/>
        <end position="756"/>
    </location>
</feature>
<feature type="region of interest" description="Disordered" evidence="1">
    <location>
        <begin position="226"/>
        <end position="297"/>
    </location>
</feature>
<organism evidence="2 3">
    <name type="scientific">Armillaria gallica</name>
    <name type="common">Bulbous honey fungus</name>
    <name type="synonym">Armillaria bulbosa</name>
    <dbReference type="NCBI Taxonomy" id="47427"/>
    <lineage>
        <taxon>Eukaryota</taxon>
        <taxon>Fungi</taxon>
        <taxon>Dikarya</taxon>
        <taxon>Basidiomycota</taxon>
        <taxon>Agaricomycotina</taxon>
        <taxon>Agaricomycetes</taxon>
        <taxon>Agaricomycetidae</taxon>
        <taxon>Agaricales</taxon>
        <taxon>Marasmiineae</taxon>
        <taxon>Physalacriaceae</taxon>
        <taxon>Armillaria</taxon>
    </lineage>
</organism>
<feature type="region of interest" description="Disordered" evidence="1">
    <location>
        <begin position="478"/>
        <end position="521"/>
    </location>
</feature>
<evidence type="ECO:0000313" key="2">
    <source>
        <dbReference type="EMBL" id="PBK96024.1"/>
    </source>
</evidence>
<sequence length="756" mass="81768">MAEPPVVKDAVALKHEALSAYEAAAVLLQHKVDFPPDKDSTSQDVDDWISEVYLQWTICSNFWRPAGVKKTVWNDAEYALLECLPLVDKSLIDDSRERFNALVHRAHKYSIPNLWPIPLDTPSLSPEPESRVQVPLPPKTKTLPPAPKPTTPLPQKEKTPVPQKQQSTAPITPQRVALRRTPSLVGSVPSLGLSAANPAATIASSNVQASGSAPFIISKPSLPKFTTPLTRQQAGRSFSSQRKVMPRSLVDDNTGPSDSSKAFQKDWTSPLHRKPAQQLKIGPPINASRSGASTRASSRVLVVNAADRSNIIRGPDPNLSPLREGSVVVPSSDCRPLFLPGTDDEEEPVHEDLVSKKSALFEDDGLADNFSGLDNDEPNPPQEEPMDLDGGEPPSDDEVPSPPPTNIARRLRQEPRISFVFDDVTGDFVESHPTIFLPRLAVPPASSQDLRRSACSHTSPVNPDTAYLKAILGSKVDAKKKKSKDVKNKDKASEAVLPRKRTRNVDDHAQVKDKPAPKKPKLKEAVVIEDNELAVATKVVRKRGPGLSRPPPVTLGISGGGFGEKVPSSAKVVGNGVKSIGVLVVDKDFGDFVEVDKSYWSKAVVPFVGERYTTPCDHCRRLGTQCRKLLTHTVKCVCCHYSKLPCKVDGVAALNPVEHYCPKGYAAVNTFEGALNAIEANNAAISEITQQCLVGLSVIAHTDSIRAQALRLRGCLAPVEDEADEENDEDDGEDDAPDDVAEGVAGPSTKKKGRSG</sequence>
<keyword evidence="3" id="KW-1185">Reference proteome</keyword>
<evidence type="ECO:0000313" key="3">
    <source>
        <dbReference type="Proteomes" id="UP000217790"/>
    </source>
</evidence>
<feature type="region of interest" description="Disordered" evidence="1">
    <location>
        <begin position="365"/>
        <end position="411"/>
    </location>
</feature>
<evidence type="ECO:0000256" key="1">
    <source>
        <dbReference type="SAM" id="MobiDB-lite"/>
    </source>
</evidence>
<dbReference type="EMBL" id="KZ293651">
    <property type="protein sequence ID" value="PBK96024.1"/>
    <property type="molecule type" value="Genomic_DNA"/>
</dbReference>
<feature type="compositionally biased region" description="Polar residues" evidence="1">
    <location>
        <begin position="227"/>
        <end position="242"/>
    </location>
</feature>